<evidence type="ECO:0000256" key="2">
    <source>
        <dbReference type="SAM" id="MobiDB-lite"/>
    </source>
</evidence>
<evidence type="ECO:0000313" key="4">
    <source>
        <dbReference type="WBParaSite" id="jg8501"/>
    </source>
</evidence>
<feature type="compositionally biased region" description="Polar residues" evidence="2">
    <location>
        <begin position="1"/>
        <end position="19"/>
    </location>
</feature>
<sequence length="224" mass="24991">MTAAQGSGSAGQDKQQPSSDGDEVKFDVDPDTASFSSAGDVSEHMIVNLGETRLAVKTLHLAHLHKTFSSLTRKAGFVINEQDTEEVLEVKEEDVNELNQMFERLAAAEETKGNLMEFLSADNDLATNQPMTLEEIAEANSQVEVGVPEPEEAKEIEVKIVEEEQPVSVLDALNGFKVSQRYMESHEVFPAMLRMCDEIDDFLAKERMKKLKQNPITNFFRPQN</sequence>
<accession>A0A915EPR3</accession>
<feature type="region of interest" description="Disordered" evidence="2">
    <location>
        <begin position="1"/>
        <end position="37"/>
    </location>
</feature>
<protein>
    <submittedName>
        <fullName evidence="4">BTB domain-containing protein</fullName>
    </submittedName>
</protein>
<name>A0A915EPR3_9BILA</name>
<reference evidence="4" key="1">
    <citation type="submission" date="2022-11" db="UniProtKB">
        <authorList>
            <consortium name="WormBaseParasite"/>
        </authorList>
    </citation>
    <scope>IDENTIFICATION</scope>
</reference>
<proteinExistence type="predicted"/>
<dbReference type="WBParaSite" id="jg8501">
    <property type="protein sequence ID" value="jg8501"/>
    <property type="gene ID" value="jg8501"/>
</dbReference>
<evidence type="ECO:0000256" key="1">
    <source>
        <dbReference type="SAM" id="Coils"/>
    </source>
</evidence>
<keyword evidence="1" id="KW-0175">Coiled coil</keyword>
<organism evidence="3 4">
    <name type="scientific">Ditylenchus dipsaci</name>
    <dbReference type="NCBI Taxonomy" id="166011"/>
    <lineage>
        <taxon>Eukaryota</taxon>
        <taxon>Metazoa</taxon>
        <taxon>Ecdysozoa</taxon>
        <taxon>Nematoda</taxon>
        <taxon>Chromadorea</taxon>
        <taxon>Rhabditida</taxon>
        <taxon>Tylenchina</taxon>
        <taxon>Tylenchomorpha</taxon>
        <taxon>Sphaerularioidea</taxon>
        <taxon>Anguinidae</taxon>
        <taxon>Anguininae</taxon>
        <taxon>Ditylenchus</taxon>
    </lineage>
</organism>
<dbReference type="AlphaFoldDB" id="A0A915EPR3"/>
<feature type="coiled-coil region" evidence="1">
    <location>
        <begin position="81"/>
        <end position="111"/>
    </location>
</feature>
<dbReference type="Proteomes" id="UP000887574">
    <property type="component" value="Unplaced"/>
</dbReference>
<evidence type="ECO:0000313" key="3">
    <source>
        <dbReference type="Proteomes" id="UP000887574"/>
    </source>
</evidence>
<keyword evidence="3" id="KW-1185">Reference proteome</keyword>